<proteinExistence type="predicted"/>
<protein>
    <recommendedName>
        <fullName evidence="2">ATPase domain-containing protein</fullName>
    </recommendedName>
</protein>
<accession>A0A645B415</accession>
<organism evidence="1">
    <name type="scientific">bioreactor metagenome</name>
    <dbReference type="NCBI Taxonomy" id="1076179"/>
    <lineage>
        <taxon>unclassified sequences</taxon>
        <taxon>metagenomes</taxon>
        <taxon>ecological metagenomes</taxon>
    </lineage>
</organism>
<name>A0A645B415_9ZZZZ</name>
<dbReference type="AlphaFoldDB" id="A0A645B415"/>
<dbReference type="SUPFAM" id="SSF52540">
    <property type="entry name" value="P-loop containing nucleoside triphosphate hydrolases"/>
    <property type="match status" value="1"/>
</dbReference>
<comment type="caution">
    <text evidence="1">The sequence shown here is derived from an EMBL/GenBank/DDBJ whole genome shotgun (WGS) entry which is preliminary data.</text>
</comment>
<dbReference type="Gene3D" id="3.40.50.300">
    <property type="entry name" value="P-loop containing nucleotide triphosphate hydrolases"/>
    <property type="match status" value="1"/>
</dbReference>
<evidence type="ECO:0008006" key="2">
    <source>
        <dbReference type="Google" id="ProtNLM"/>
    </source>
</evidence>
<dbReference type="PANTHER" id="PTHR34301">
    <property type="entry name" value="DNA-BINDING PROTEIN-RELATED"/>
    <property type="match status" value="1"/>
</dbReference>
<sequence length="380" mass="44559">MDTPFVYNKFVTGNEFISRQNELSLFTTMVRQKQHVLIYEPPKSGKKSLVQQGFINLHKNGHEFIVCNINLFNVRTKKQLLQKYINALLNTFTNSPAEMENLQKELIPDFDKFFGKTIEYGKTLDFSDPEIDTKTIPKEITEKIISLPETLAHKFNTNPVIYIEEFQEILLQDNPYEILEQMESTLKEQVKTTYIITGSMVNSMKEIFEEKKYFYNFAERIKLGPLDGRSLSDFYNKSFLKTGRVISRELSTAMYNFTEGHPWYAQQLGDISYGLTRGYLTEQVLKQSFLSLLELHSYRYHLITSRLSRFQINFLKAIMDNVEQLCAADTMTYYGFNSSANVKRLKDAVKRKEILTEENGQWVFLDPLFKTWLKTVYFEL</sequence>
<reference evidence="1" key="1">
    <citation type="submission" date="2019-08" db="EMBL/GenBank/DDBJ databases">
        <authorList>
            <person name="Kucharzyk K."/>
            <person name="Murdoch R.W."/>
            <person name="Higgins S."/>
            <person name="Loffler F."/>
        </authorList>
    </citation>
    <scope>NUCLEOTIDE SEQUENCE</scope>
</reference>
<dbReference type="EMBL" id="VSSQ01017661">
    <property type="protein sequence ID" value="MPM60165.1"/>
    <property type="molecule type" value="Genomic_DNA"/>
</dbReference>
<gene>
    <name evidence="1" type="ORF">SDC9_107013</name>
</gene>
<dbReference type="InterPro" id="IPR027417">
    <property type="entry name" value="P-loop_NTPase"/>
</dbReference>
<dbReference type="PANTHER" id="PTHR34301:SF8">
    <property type="entry name" value="ATPASE DOMAIN-CONTAINING PROTEIN"/>
    <property type="match status" value="1"/>
</dbReference>
<evidence type="ECO:0000313" key="1">
    <source>
        <dbReference type="EMBL" id="MPM60165.1"/>
    </source>
</evidence>